<name>A0A7J6W2C0_THATH</name>
<dbReference type="PRINTS" id="PR00463">
    <property type="entry name" value="EP450I"/>
</dbReference>
<evidence type="ECO:0000313" key="10">
    <source>
        <dbReference type="EMBL" id="KAF5191514.1"/>
    </source>
</evidence>
<dbReference type="Pfam" id="PF00067">
    <property type="entry name" value="p450"/>
    <property type="match status" value="1"/>
</dbReference>
<dbReference type="GO" id="GO:0005506">
    <property type="term" value="F:iron ion binding"/>
    <property type="evidence" value="ECO:0007669"/>
    <property type="project" value="InterPro"/>
</dbReference>
<comment type="cofactor">
    <cofactor evidence="1">
        <name>heme</name>
        <dbReference type="ChEBI" id="CHEBI:30413"/>
    </cofactor>
</comment>
<accession>A0A7J6W2C0</accession>
<evidence type="ECO:0000256" key="6">
    <source>
        <dbReference type="ARBA" id="ARBA00023002"/>
    </source>
</evidence>
<organism evidence="10 11">
    <name type="scientific">Thalictrum thalictroides</name>
    <name type="common">Rue-anemone</name>
    <name type="synonym">Anemone thalictroides</name>
    <dbReference type="NCBI Taxonomy" id="46969"/>
    <lineage>
        <taxon>Eukaryota</taxon>
        <taxon>Viridiplantae</taxon>
        <taxon>Streptophyta</taxon>
        <taxon>Embryophyta</taxon>
        <taxon>Tracheophyta</taxon>
        <taxon>Spermatophyta</taxon>
        <taxon>Magnoliopsida</taxon>
        <taxon>Ranunculales</taxon>
        <taxon>Ranunculaceae</taxon>
        <taxon>Thalictroideae</taxon>
        <taxon>Thalictrum</taxon>
    </lineage>
</organism>
<dbReference type="Proteomes" id="UP000554482">
    <property type="component" value="Unassembled WGS sequence"/>
</dbReference>
<gene>
    <name evidence="10" type="ORF">FRX31_018901</name>
</gene>
<evidence type="ECO:0000256" key="9">
    <source>
        <dbReference type="ARBA" id="ARBA00023136"/>
    </source>
</evidence>
<comment type="caution">
    <text evidence="10">The sequence shown here is derived from an EMBL/GenBank/DDBJ whole genome shotgun (WGS) entry which is preliminary data.</text>
</comment>
<dbReference type="GO" id="GO:0044550">
    <property type="term" value="P:secondary metabolite biosynthetic process"/>
    <property type="evidence" value="ECO:0007669"/>
    <property type="project" value="UniProtKB-ARBA"/>
</dbReference>
<protein>
    <submittedName>
        <fullName evidence="10">Cytochrome p450</fullName>
    </submittedName>
</protein>
<dbReference type="InterPro" id="IPR036396">
    <property type="entry name" value="Cyt_P450_sf"/>
</dbReference>
<keyword evidence="7" id="KW-0408">Iron</keyword>
<dbReference type="InterPro" id="IPR002401">
    <property type="entry name" value="Cyt_P450_E_grp-I"/>
</dbReference>
<evidence type="ECO:0000256" key="5">
    <source>
        <dbReference type="ARBA" id="ARBA00022723"/>
    </source>
</evidence>
<reference evidence="10 11" key="1">
    <citation type="submission" date="2020-06" db="EMBL/GenBank/DDBJ databases">
        <title>Transcriptomic and genomic resources for Thalictrum thalictroides and T. hernandezii: Facilitating candidate gene discovery in an emerging model plant lineage.</title>
        <authorList>
            <person name="Arias T."/>
            <person name="Riano-Pachon D.M."/>
            <person name="Di Stilio V.S."/>
        </authorList>
    </citation>
    <scope>NUCLEOTIDE SEQUENCE [LARGE SCALE GENOMIC DNA]</scope>
    <source>
        <strain evidence="11">cv. WT478/WT964</strain>
        <tissue evidence="10">Leaves</tissue>
    </source>
</reference>
<comment type="subcellular location">
    <subcellularLocation>
        <location evidence="2">Membrane</location>
    </subcellularLocation>
</comment>
<dbReference type="GO" id="GO:0016020">
    <property type="term" value="C:membrane"/>
    <property type="evidence" value="ECO:0007669"/>
    <property type="project" value="UniProtKB-SubCell"/>
</dbReference>
<evidence type="ECO:0000256" key="3">
    <source>
        <dbReference type="ARBA" id="ARBA00010617"/>
    </source>
</evidence>
<dbReference type="PANTHER" id="PTHR47943:SF9">
    <property type="entry name" value="CYTOCHROME P450"/>
    <property type="match status" value="1"/>
</dbReference>
<keyword evidence="4" id="KW-0349">Heme</keyword>
<evidence type="ECO:0000313" key="11">
    <source>
        <dbReference type="Proteomes" id="UP000554482"/>
    </source>
</evidence>
<dbReference type="GO" id="GO:0020037">
    <property type="term" value="F:heme binding"/>
    <property type="evidence" value="ECO:0007669"/>
    <property type="project" value="InterPro"/>
</dbReference>
<keyword evidence="5" id="KW-0479">Metal-binding</keyword>
<dbReference type="InterPro" id="IPR001128">
    <property type="entry name" value="Cyt_P450"/>
</dbReference>
<sequence>MSLRLGLVPTMVVSSPEYAELFLKTHDTVFASRPKLQVVQCIWYGQKGMIFAPYGSFWRNICKLCTIELLSSSKIETFKSIRVEELLNFVKSIKSASESQCIIDVSGKVESLLEDMTFRMIFGFKDDRFHNLKSSIQEAGELVGALNVADCIPCLRAFDLQGLGRRMKACNKILDGILETIIDEHVRDAKELQGQHRDFIDVMLSLLASDNTREIHLDRENMKAIVLDMNAAAMETTSTAIEWVITELLKHPRVMKLVQEELESIVGLDRMVEETDLIKLSYLKMVIMETMRLHPVVPFLLPHESTEDITINGYFMPKNPELL</sequence>
<keyword evidence="11" id="KW-1185">Reference proteome</keyword>
<dbReference type="SUPFAM" id="SSF48264">
    <property type="entry name" value="Cytochrome P450"/>
    <property type="match status" value="1"/>
</dbReference>
<evidence type="ECO:0000256" key="7">
    <source>
        <dbReference type="ARBA" id="ARBA00023004"/>
    </source>
</evidence>
<keyword evidence="9" id="KW-0472">Membrane</keyword>
<dbReference type="OrthoDB" id="1470350at2759"/>
<evidence type="ECO:0000256" key="1">
    <source>
        <dbReference type="ARBA" id="ARBA00001971"/>
    </source>
</evidence>
<dbReference type="AlphaFoldDB" id="A0A7J6W2C0"/>
<evidence type="ECO:0000256" key="4">
    <source>
        <dbReference type="ARBA" id="ARBA00022617"/>
    </source>
</evidence>
<dbReference type="GO" id="GO:0004497">
    <property type="term" value="F:monooxygenase activity"/>
    <property type="evidence" value="ECO:0007669"/>
    <property type="project" value="UniProtKB-KW"/>
</dbReference>
<evidence type="ECO:0000256" key="8">
    <source>
        <dbReference type="ARBA" id="ARBA00023033"/>
    </source>
</evidence>
<dbReference type="Gene3D" id="1.10.630.10">
    <property type="entry name" value="Cytochrome P450"/>
    <property type="match status" value="1"/>
</dbReference>
<keyword evidence="6" id="KW-0560">Oxidoreductase</keyword>
<dbReference type="PRINTS" id="PR00385">
    <property type="entry name" value="P450"/>
</dbReference>
<keyword evidence="8" id="KW-0503">Monooxygenase</keyword>
<dbReference type="EMBL" id="JABWDY010022731">
    <property type="protein sequence ID" value="KAF5191514.1"/>
    <property type="molecule type" value="Genomic_DNA"/>
</dbReference>
<comment type="similarity">
    <text evidence="3">Belongs to the cytochrome P450 family.</text>
</comment>
<evidence type="ECO:0000256" key="2">
    <source>
        <dbReference type="ARBA" id="ARBA00004370"/>
    </source>
</evidence>
<dbReference type="GO" id="GO:0016705">
    <property type="term" value="F:oxidoreductase activity, acting on paired donors, with incorporation or reduction of molecular oxygen"/>
    <property type="evidence" value="ECO:0007669"/>
    <property type="project" value="InterPro"/>
</dbReference>
<dbReference type="PANTHER" id="PTHR47943">
    <property type="entry name" value="CYTOCHROME P450 93A3-LIKE"/>
    <property type="match status" value="1"/>
</dbReference>
<proteinExistence type="inferred from homology"/>